<proteinExistence type="predicted"/>
<keyword evidence="5" id="KW-0325">Glycoprotein</keyword>
<sequence>MNFGPFSAFCLLVHTVCASSVRGDPQTVVAVAGDVTLLPCRFSVSESDLPGVEWSREDLDRYVVLLYQDGRENHEMKNQSYEHRTSLLHRELKMGVVSLRLSDVRSSDAGTYHCKQLTKNRKPDVVAVVHLVVVVSSEVLLSLVPADHGGGVAVKCDTGCWMPEPSVTFLDEHGRPIPAGEPKIQQNSSGCLRKHLLLTLQSTTSSITCRVHEPQFNLTREAQISIPEVCLGSNTWIVLQTVFFTSVTCFTFFVVGILLWKCCCPSASKKMLRNQESNGSSSSDRWTLLSVKTQRQHRKSTHSTSPAPSAHCTAQTSGDASPEHASRTSCPEGEQLINQQPEASAESSSLISSNSPKRRSGKAGLQRQNSVSVPGNRSQPSPKAASAVPGECPSSSNLPQDKPSKQRRCSNPVPSCSAPIRPWIVSNPGFKSLSKSLPPRSSSFSSVSCGVHQSLSGRSIDSSLNWKSSTLTVHNRYGPLADLPE</sequence>
<feature type="domain" description="Ig-like" evidence="10">
    <location>
        <begin position="19"/>
        <end position="114"/>
    </location>
</feature>
<dbReference type="InterPro" id="IPR013783">
    <property type="entry name" value="Ig-like_fold"/>
</dbReference>
<dbReference type="InterPro" id="IPR003599">
    <property type="entry name" value="Ig_sub"/>
</dbReference>
<feature type="region of interest" description="Disordered" evidence="7">
    <location>
        <begin position="273"/>
        <end position="413"/>
    </location>
</feature>
<dbReference type="Proteomes" id="UP000472267">
    <property type="component" value="Chromosome 3"/>
</dbReference>
<dbReference type="GO" id="GO:0009897">
    <property type="term" value="C:external side of plasma membrane"/>
    <property type="evidence" value="ECO:0007669"/>
    <property type="project" value="TreeGrafter"/>
</dbReference>
<dbReference type="GO" id="GO:0050863">
    <property type="term" value="P:regulation of T cell activation"/>
    <property type="evidence" value="ECO:0007669"/>
    <property type="project" value="UniProtKB-ARBA"/>
</dbReference>
<reference evidence="11" key="3">
    <citation type="submission" date="2025-09" db="UniProtKB">
        <authorList>
            <consortium name="Ensembl"/>
        </authorList>
    </citation>
    <scope>IDENTIFICATION</scope>
</reference>
<reference evidence="11" key="2">
    <citation type="submission" date="2025-08" db="UniProtKB">
        <authorList>
            <consortium name="Ensembl"/>
        </authorList>
    </citation>
    <scope>IDENTIFICATION</scope>
</reference>
<keyword evidence="12" id="KW-1185">Reference proteome</keyword>
<dbReference type="InterPro" id="IPR013106">
    <property type="entry name" value="Ig_V-set"/>
</dbReference>
<evidence type="ECO:0000259" key="10">
    <source>
        <dbReference type="PROSITE" id="PS50835"/>
    </source>
</evidence>
<dbReference type="InParanoid" id="A0A672HDF3"/>
<dbReference type="SUPFAM" id="SSF48726">
    <property type="entry name" value="Immunoglobulin"/>
    <property type="match status" value="1"/>
</dbReference>
<feature type="compositionally biased region" description="Polar residues" evidence="7">
    <location>
        <begin position="302"/>
        <end position="319"/>
    </location>
</feature>
<dbReference type="SMART" id="SM00406">
    <property type="entry name" value="IGv"/>
    <property type="match status" value="1"/>
</dbReference>
<dbReference type="InterPro" id="IPR007110">
    <property type="entry name" value="Ig-like_dom"/>
</dbReference>
<accession>A0A672HDF3</accession>
<dbReference type="InterPro" id="IPR036179">
    <property type="entry name" value="Ig-like_dom_sf"/>
</dbReference>
<keyword evidence="8" id="KW-1133">Transmembrane helix</keyword>
<organism evidence="11 12">
    <name type="scientific">Salarias fasciatus</name>
    <name type="common">Jewelled blenny</name>
    <name type="synonym">Blennius fasciatus</name>
    <dbReference type="NCBI Taxonomy" id="181472"/>
    <lineage>
        <taxon>Eukaryota</taxon>
        <taxon>Metazoa</taxon>
        <taxon>Chordata</taxon>
        <taxon>Craniata</taxon>
        <taxon>Vertebrata</taxon>
        <taxon>Euteleostomi</taxon>
        <taxon>Actinopterygii</taxon>
        <taxon>Neopterygii</taxon>
        <taxon>Teleostei</taxon>
        <taxon>Neoteleostei</taxon>
        <taxon>Acanthomorphata</taxon>
        <taxon>Ovalentaria</taxon>
        <taxon>Blenniimorphae</taxon>
        <taxon>Blenniiformes</taxon>
        <taxon>Blennioidei</taxon>
        <taxon>Blenniidae</taxon>
        <taxon>Salariinae</taxon>
        <taxon>Salarias</taxon>
    </lineage>
</organism>
<feature type="compositionally biased region" description="Polar residues" evidence="7">
    <location>
        <begin position="274"/>
        <end position="293"/>
    </location>
</feature>
<dbReference type="GO" id="GO:0050852">
    <property type="term" value="P:T cell receptor signaling pathway"/>
    <property type="evidence" value="ECO:0007669"/>
    <property type="project" value="TreeGrafter"/>
</dbReference>
<keyword evidence="3 8" id="KW-0472">Membrane</keyword>
<evidence type="ECO:0000256" key="6">
    <source>
        <dbReference type="ARBA" id="ARBA00023319"/>
    </source>
</evidence>
<evidence type="ECO:0000313" key="12">
    <source>
        <dbReference type="Proteomes" id="UP000472267"/>
    </source>
</evidence>
<feature type="signal peptide" evidence="9">
    <location>
        <begin position="1"/>
        <end position="18"/>
    </location>
</feature>
<evidence type="ECO:0000256" key="5">
    <source>
        <dbReference type="ARBA" id="ARBA00023180"/>
    </source>
</evidence>
<evidence type="ECO:0000256" key="2">
    <source>
        <dbReference type="ARBA" id="ARBA00022729"/>
    </source>
</evidence>
<dbReference type="Ensembl" id="ENSSFAT00005028283.1">
    <property type="protein sequence ID" value="ENSSFAP00005027241.1"/>
    <property type="gene ID" value="ENSSFAG00005013915.1"/>
</dbReference>
<keyword evidence="4" id="KW-1015">Disulfide bond</keyword>
<dbReference type="PROSITE" id="PS50835">
    <property type="entry name" value="IG_LIKE"/>
    <property type="match status" value="1"/>
</dbReference>
<dbReference type="PANTHER" id="PTHR24100">
    <property type="entry name" value="BUTYROPHILIN"/>
    <property type="match status" value="1"/>
</dbReference>
<dbReference type="PANTHER" id="PTHR24100:SF151">
    <property type="entry name" value="ICOS LIGAND"/>
    <property type="match status" value="1"/>
</dbReference>
<feature type="compositionally biased region" description="Low complexity" evidence="7">
    <location>
        <begin position="341"/>
        <end position="355"/>
    </location>
</feature>
<dbReference type="AlphaFoldDB" id="A0A672HDF3"/>
<evidence type="ECO:0000256" key="4">
    <source>
        <dbReference type="ARBA" id="ARBA00023157"/>
    </source>
</evidence>
<feature type="compositionally biased region" description="Polar residues" evidence="7">
    <location>
        <begin position="366"/>
        <end position="381"/>
    </location>
</feature>
<dbReference type="Gene3D" id="2.60.40.10">
    <property type="entry name" value="Immunoglobulins"/>
    <property type="match status" value="2"/>
</dbReference>
<reference evidence="11" key="1">
    <citation type="submission" date="2019-06" db="EMBL/GenBank/DDBJ databases">
        <authorList>
            <consortium name="Wellcome Sanger Institute Data Sharing"/>
        </authorList>
    </citation>
    <scope>NUCLEOTIDE SEQUENCE [LARGE SCALE GENOMIC DNA]</scope>
</reference>
<name>A0A672HDF3_SALFA</name>
<evidence type="ECO:0000256" key="7">
    <source>
        <dbReference type="SAM" id="MobiDB-lite"/>
    </source>
</evidence>
<dbReference type="OMA" id="RENHEMK"/>
<protein>
    <recommendedName>
        <fullName evidence="10">Ig-like domain-containing protein</fullName>
    </recommendedName>
</protein>
<feature type="chain" id="PRO_5025594209" description="Ig-like domain-containing protein" evidence="9">
    <location>
        <begin position="19"/>
        <end position="485"/>
    </location>
</feature>
<dbReference type="InterPro" id="IPR053896">
    <property type="entry name" value="BTN3A2-like_Ig-C"/>
</dbReference>
<dbReference type="GO" id="GO:1903037">
    <property type="term" value="P:regulation of leukocyte cell-cell adhesion"/>
    <property type="evidence" value="ECO:0007669"/>
    <property type="project" value="UniProtKB-ARBA"/>
</dbReference>
<keyword evidence="6" id="KW-0393">Immunoglobulin domain</keyword>
<evidence type="ECO:0000256" key="9">
    <source>
        <dbReference type="SAM" id="SignalP"/>
    </source>
</evidence>
<dbReference type="InterPro" id="IPR050504">
    <property type="entry name" value="IgSF_BTN/MOG"/>
</dbReference>
<evidence type="ECO:0000256" key="3">
    <source>
        <dbReference type="ARBA" id="ARBA00023136"/>
    </source>
</evidence>
<dbReference type="GO" id="GO:0001817">
    <property type="term" value="P:regulation of cytokine production"/>
    <property type="evidence" value="ECO:0007669"/>
    <property type="project" value="TreeGrafter"/>
</dbReference>
<dbReference type="Pfam" id="PF07686">
    <property type="entry name" value="V-set"/>
    <property type="match status" value="1"/>
</dbReference>
<comment type="subcellular location">
    <subcellularLocation>
        <location evidence="1">Membrane</location>
    </subcellularLocation>
</comment>
<dbReference type="Pfam" id="PF22705">
    <property type="entry name" value="C2-set_3"/>
    <property type="match status" value="1"/>
</dbReference>
<dbReference type="GO" id="GO:0005102">
    <property type="term" value="F:signaling receptor binding"/>
    <property type="evidence" value="ECO:0007669"/>
    <property type="project" value="TreeGrafter"/>
</dbReference>
<keyword evidence="8" id="KW-0812">Transmembrane</keyword>
<keyword evidence="2 9" id="KW-0732">Signal</keyword>
<feature type="transmembrane region" description="Helical" evidence="8">
    <location>
        <begin position="236"/>
        <end position="260"/>
    </location>
</feature>
<dbReference type="FunFam" id="2.60.40.10:FF:000142">
    <property type="entry name" value="V-set domain-containing T-cell activation inhibitor 1"/>
    <property type="match status" value="1"/>
</dbReference>
<evidence type="ECO:0000256" key="8">
    <source>
        <dbReference type="SAM" id="Phobius"/>
    </source>
</evidence>
<dbReference type="SMART" id="SM00409">
    <property type="entry name" value="IG"/>
    <property type="match status" value="1"/>
</dbReference>
<evidence type="ECO:0000256" key="1">
    <source>
        <dbReference type="ARBA" id="ARBA00004370"/>
    </source>
</evidence>
<evidence type="ECO:0000313" key="11">
    <source>
        <dbReference type="Ensembl" id="ENSSFAP00005027241.1"/>
    </source>
</evidence>